<dbReference type="Proteomes" id="UP000749559">
    <property type="component" value="Unassembled WGS sequence"/>
</dbReference>
<reference evidence="1" key="1">
    <citation type="submission" date="2022-03" db="EMBL/GenBank/DDBJ databases">
        <authorList>
            <person name="Martin C."/>
        </authorList>
    </citation>
    <scope>NUCLEOTIDE SEQUENCE</scope>
</reference>
<name>A0A8J1XLJ0_OWEFU</name>
<comment type="caution">
    <text evidence="1">The sequence shown here is derived from an EMBL/GenBank/DDBJ whole genome shotgun (WGS) entry which is preliminary data.</text>
</comment>
<evidence type="ECO:0000313" key="1">
    <source>
        <dbReference type="EMBL" id="CAH1777273.1"/>
    </source>
</evidence>
<keyword evidence="2" id="KW-1185">Reference proteome</keyword>
<dbReference type="EMBL" id="CAIIXF020000002">
    <property type="protein sequence ID" value="CAH1777273.1"/>
    <property type="molecule type" value="Genomic_DNA"/>
</dbReference>
<organism evidence="1 2">
    <name type="scientific">Owenia fusiformis</name>
    <name type="common">Polychaete worm</name>
    <dbReference type="NCBI Taxonomy" id="6347"/>
    <lineage>
        <taxon>Eukaryota</taxon>
        <taxon>Metazoa</taxon>
        <taxon>Spiralia</taxon>
        <taxon>Lophotrochozoa</taxon>
        <taxon>Annelida</taxon>
        <taxon>Polychaeta</taxon>
        <taxon>Sedentaria</taxon>
        <taxon>Canalipalpata</taxon>
        <taxon>Sabellida</taxon>
        <taxon>Oweniida</taxon>
        <taxon>Oweniidae</taxon>
        <taxon>Owenia</taxon>
    </lineage>
</organism>
<proteinExistence type="predicted"/>
<dbReference type="AlphaFoldDB" id="A0A8J1XLJ0"/>
<protein>
    <submittedName>
        <fullName evidence="1">Uncharacterized protein</fullName>
    </submittedName>
</protein>
<sequence length="141" mass="16695">MLEHLKKTMAKFQEFHQEIEIARFNRSRYLDRSETKREHSSSSFLNYIMLLLPLEIISQRRYSKKSTISHKYKYILELRSFLTFCNNHPHNEATTGLTNALVFNVSFDNTCSWPYKLLSIYFAEKGTRDASDQSTSVTKQR</sequence>
<accession>A0A8J1XLJ0</accession>
<evidence type="ECO:0000313" key="2">
    <source>
        <dbReference type="Proteomes" id="UP000749559"/>
    </source>
</evidence>
<gene>
    <name evidence="1" type="ORF">OFUS_LOCUS4335</name>
</gene>